<keyword evidence="2" id="KW-0325">Glycoprotein</keyword>
<dbReference type="Pfam" id="PF07654">
    <property type="entry name" value="C1-set"/>
    <property type="match status" value="1"/>
</dbReference>
<organism evidence="4 5">
    <name type="scientific">Serinus canaria</name>
    <name type="common">Island canary</name>
    <name type="synonym">Fringilla canaria</name>
    <dbReference type="NCBI Taxonomy" id="9135"/>
    <lineage>
        <taxon>Eukaryota</taxon>
        <taxon>Metazoa</taxon>
        <taxon>Chordata</taxon>
        <taxon>Craniata</taxon>
        <taxon>Vertebrata</taxon>
        <taxon>Euteleostomi</taxon>
        <taxon>Archelosauria</taxon>
        <taxon>Archosauria</taxon>
        <taxon>Dinosauria</taxon>
        <taxon>Saurischia</taxon>
        <taxon>Theropoda</taxon>
        <taxon>Coelurosauria</taxon>
        <taxon>Aves</taxon>
        <taxon>Neognathae</taxon>
        <taxon>Neoaves</taxon>
        <taxon>Telluraves</taxon>
        <taxon>Australaves</taxon>
        <taxon>Passeriformes</taxon>
        <taxon>Passeroidea</taxon>
        <taxon>Fringillidae</taxon>
        <taxon>Carduelinae</taxon>
        <taxon>Serinus</taxon>
    </lineage>
</organism>
<feature type="domain" description="Ig-like" evidence="3">
    <location>
        <begin position="9"/>
        <end position="102"/>
    </location>
</feature>
<dbReference type="InterPro" id="IPR036179">
    <property type="entry name" value="Ig-like_dom_sf"/>
</dbReference>
<dbReference type="GeneTree" id="ENSGT00960000186656"/>
<dbReference type="InterPro" id="IPR007110">
    <property type="entry name" value="Ig-like_dom"/>
</dbReference>
<dbReference type="SUPFAM" id="SSF48726">
    <property type="entry name" value="Immunoglobulin"/>
    <property type="match status" value="1"/>
</dbReference>
<dbReference type="PANTHER" id="PTHR19971">
    <property type="entry name" value="SIGNAL-REGULATORY PROTEIN BETA"/>
    <property type="match status" value="1"/>
</dbReference>
<evidence type="ECO:0000313" key="4">
    <source>
        <dbReference type="Ensembl" id="ENSSCAP00000019951.1"/>
    </source>
</evidence>
<evidence type="ECO:0000256" key="2">
    <source>
        <dbReference type="ARBA" id="ARBA00023180"/>
    </source>
</evidence>
<evidence type="ECO:0000259" key="3">
    <source>
        <dbReference type="PROSITE" id="PS50835"/>
    </source>
</evidence>
<reference evidence="4" key="1">
    <citation type="submission" date="2025-08" db="UniProtKB">
        <authorList>
            <consortium name="Ensembl"/>
        </authorList>
    </citation>
    <scope>IDENTIFICATION</scope>
</reference>
<protein>
    <recommendedName>
        <fullName evidence="3">Ig-like domain-containing protein</fullName>
    </recommendedName>
</protein>
<dbReference type="AlphaFoldDB" id="A0A8C9NJU5"/>
<dbReference type="InterPro" id="IPR013783">
    <property type="entry name" value="Ig-like_fold"/>
</dbReference>
<evidence type="ECO:0000313" key="5">
    <source>
        <dbReference type="Proteomes" id="UP000694409"/>
    </source>
</evidence>
<dbReference type="Ensembl" id="ENSSCAT00000022284.1">
    <property type="protein sequence ID" value="ENSSCAP00000019951.1"/>
    <property type="gene ID" value="ENSSCAG00000014402.1"/>
</dbReference>
<dbReference type="Gene3D" id="2.60.40.10">
    <property type="entry name" value="Immunoglobulins"/>
    <property type="match status" value="1"/>
</dbReference>
<dbReference type="Proteomes" id="UP000694409">
    <property type="component" value="Unassembled WGS sequence"/>
</dbReference>
<dbReference type="InterPro" id="IPR003597">
    <property type="entry name" value="Ig_C1-set"/>
</dbReference>
<dbReference type="SMART" id="SM00407">
    <property type="entry name" value="IGc1"/>
    <property type="match status" value="1"/>
</dbReference>
<keyword evidence="5" id="KW-1185">Reference proteome</keyword>
<proteinExistence type="predicted"/>
<name>A0A8C9NJU5_SERCA</name>
<dbReference type="PROSITE" id="PS50835">
    <property type="entry name" value="IG_LIKE"/>
    <property type="match status" value="1"/>
</dbReference>
<sequence length="140" mass="15267">MHAFPPFRPAVLPCPSPAEVNKTVTFTCLVKEFYPAEVSISWLENGTEIKGQNLSRPLELPLGLFELRSRVEVQATEEKNGSTITCTVAHDAQAPLNTLKVDRQGKWNGTDVSEGVAQPGWAMVCRQLGAHSVCYKPSGS</sequence>
<accession>A0A8C9NJU5</accession>
<dbReference type="InterPro" id="IPR051755">
    <property type="entry name" value="Ig-like_CS_Receptor"/>
</dbReference>
<reference evidence="4" key="2">
    <citation type="submission" date="2025-09" db="UniProtKB">
        <authorList>
            <consortium name="Ensembl"/>
        </authorList>
    </citation>
    <scope>IDENTIFICATION</scope>
</reference>
<evidence type="ECO:0000256" key="1">
    <source>
        <dbReference type="ARBA" id="ARBA00023157"/>
    </source>
</evidence>
<keyword evidence="1" id="KW-1015">Disulfide bond</keyword>